<sequence length="680" mass="75977">MADKTASWTSYILEIAVLSVTWITILFSTAYLYHRRPYTPRKTMATSVSDKIYRFCTDPTNVSSELAKSPSQEPAQLAGHLYGEEAVALMKHASHLRQPMSPAQLQRARECGKWGDSNPSELFLQCYHAALCSLEHDPLAGVVSPSLMGSNGVIPVTVIAPVPVICRHMADLIVRAEREVFLATNFWIASGAASIITDALRELSRRAGERGEKVVVKIMYDRGNIKQVIDNHQMMSKEQYTADAVKLPSPEEVPHLVMEVQNFHRPMLGTFHSKFMVVDRRMAVVQSNNIQDNDNLEMMTHLEGDIVNSVYDTALIAWAKRLTPPLPSLNEPASSKHVTVFNEPSFRALFDENGGLRVRRDSFLNDNSQGNKDNSSLPRERDTGYSPDIAAEVERMQTALSSDDGDTKMDAVTRYLNAATKQDRKGTAPPCNPTDDMVPVRPHQSHKAFPIAMVNRRPWGAPNHECVNVPQNEAWLAAIRNSQTSIFIQTPNLNAAPLLPALKEAACRGIEVTYYVCLGYNDAGELLPFQGGVNEMAANQLYTGLSDEHRKNLRVHYYVAKDQVTPLHNKLKARSCHIKLMIVDEHVGIQGNGNQDTQSWFHSMEVNIMIDSYEICRDWLDQLRRNQNTHLYGLASQEDGIWRDEHGNEVEHAIGKDPGKFSWVKGVVGAVQRVRGAGGF</sequence>
<dbReference type="InterPro" id="IPR025202">
    <property type="entry name" value="PLD-like_dom"/>
</dbReference>
<dbReference type="EMBL" id="KZ107848">
    <property type="protein sequence ID" value="OSS47689.1"/>
    <property type="molecule type" value="Genomic_DNA"/>
</dbReference>
<keyword evidence="2" id="KW-1133">Transmembrane helix</keyword>
<dbReference type="SUPFAM" id="SSF56024">
    <property type="entry name" value="Phospholipase D/nuclease"/>
    <property type="match status" value="2"/>
</dbReference>
<dbReference type="GO" id="GO:0032049">
    <property type="term" value="P:cardiolipin biosynthetic process"/>
    <property type="evidence" value="ECO:0007669"/>
    <property type="project" value="UniProtKB-ARBA"/>
</dbReference>
<dbReference type="InParanoid" id="A0A1Y2LVT3"/>
<reference evidence="4 5" key="1">
    <citation type="journal article" date="2017" name="Genome Announc.">
        <title>Genome sequence of the saprophytic ascomycete Epicoccum nigrum ICMP 19927 strain isolated from New Zealand.</title>
        <authorList>
            <person name="Fokin M."/>
            <person name="Fleetwood D."/>
            <person name="Weir B.S."/>
            <person name="Villas-Boas S.G."/>
        </authorList>
    </citation>
    <scope>NUCLEOTIDE SEQUENCE [LARGE SCALE GENOMIC DNA]</scope>
    <source>
        <strain evidence="4 5">ICMP 19927</strain>
    </source>
</reference>
<accession>A0A1Y2LVT3</accession>
<evidence type="ECO:0000256" key="2">
    <source>
        <dbReference type="SAM" id="Phobius"/>
    </source>
</evidence>
<feature type="compositionally biased region" description="Polar residues" evidence="1">
    <location>
        <begin position="364"/>
        <end position="377"/>
    </location>
</feature>
<dbReference type="STRING" id="105696.A0A1Y2LVT3"/>
<evidence type="ECO:0000259" key="3">
    <source>
        <dbReference type="PROSITE" id="PS50035"/>
    </source>
</evidence>
<protein>
    <recommendedName>
        <fullName evidence="3">PLD phosphodiesterase domain-containing protein</fullName>
    </recommendedName>
</protein>
<dbReference type="Proteomes" id="UP000193240">
    <property type="component" value="Unassembled WGS sequence"/>
</dbReference>
<keyword evidence="2" id="KW-0812">Transmembrane</keyword>
<dbReference type="GO" id="GO:0030572">
    <property type="term" value="F:phosphatidyltransferase activity"/>
    <property type="evidence" value="ECO:0007669"/>
    <property type="project" value="UniProtKB-ARBA"/>
</dbReference>
<evidence type="ECO:0000256" key="1">
    <source>
        <dbReference type="SAM" id="MobiDB-lite"/>
    </source>
</evidence>
<name>A0A1Y2LVT3_EPING</name>
<dbReference type="OMA" id="FHAKYMV"/>
<proteinExistence type="predicted"/>
<dbReference type="Gene3D" id="3.30.870.10">
    <property type="entry name" value="Endonuclease Chain A"/>
    <property type="match status" value="2"/>
</dbReference>
<feature type="region of interest" description="Disordered" evidence="1">
    <location>
        <begin position="361"/>
        <end position="384"/>
    </location>
</feature>
<dbReference type="AlphaFoldDB" id="A0A1Y2LVT3"/>
<dbReference type="PROSITE" id="PS50035">
    <property type="entry name" value="PLD"/>
    <property type="match status" value="1"/>
</dbReference>
<dbReference type="InterPro" id="IPR001736">
    <property type="entry name" value="PLipase_D/transphosphatidylase"/>
</dbReference>
<feature type="domain" description="PLD phosphodiesterase" evidence="3">
    <location>
        <begin position="267"/>
        <end position="294"/>
    </location>
</feature>
<dbReference type="Pfam" id="PF13091">
    <property type="entry name" value="PLDc_2"/>
    <property type="match status" value="1"/>
</dbReference>
<gene>
    <name evidence="4" type="ORF">B5807_07190</name>
</gene>
<keyword evidence="2" id="KW-0472">Membrane</keyword>
<evidence type="ECO:0000313" key="5">
    <source>
        <dbReference type="Proteomes" id="UP000193240"/>
    </source>
</evidence>
<evidence type="ECO:0000313" key="4">
    <source>
        <dbReference type="EMBL" id="OSS47689.1"/>
    </source>
</evidence>
<dbReference type="PANTHER" id="PTHR21248:SF22">
    <property type="entry name" value="PHOSPHOLIPASE D"/>
    <property type="match status" value="1"/>
</dbReference>
<dbReference type="CDD" id="cd00138">
    <property type="entry name" value="PLDc_SF"/>
    <property type="match status" value="2"/>
</dbReference>
<organism evidence="4 5">
    <name type="scientific">Epicoccum nigrum</name>
    <name type="common">Soil fungus</name>
    <name type="synonym">Epicoccum purpurascens</name>
    <dbReference type="NCBI Taxonomy" id="105696"/>
    <lineage>
        <taxon>Eukaryota</taxon>
        <taxon>Fungi</taxon>
        <taxon>Dikarya</taxon>
        <taxon>Ascomycota</taxon>
        <taxon>Pezizomycotina</taxon>
        <taxon>Dothideomycetes</taxon>
        <taxon>Pleosporomycetidae</taxon>
        <taxon>Pleosporales</taxon>
        <taxon>Pleosporineae</taxon>
        <taxon>Didymellaceae</taxon>
        <taxon>Epicoccum</taxon>
    </lineage>
</organism>
<keyword evidence="5" id="KW-1185">Reference proteome</keyword>
<dbReference type="PANTHER" id="PTHR21248">
    <property type="entry name" value="CARDIOLIPIN SYNTHASE"/>
    <property type="match status" value="1"/>
</dbReference>
<feature type="transmembrane region" description="Helical" evidence="2">
    <location>
        <begin position="12"/>
        <end position="33"/>
    </location>
</feature>